<dbReference type="Proteomes" id="UP000179179">
    <property type="component" value="Unassembled WGS sequence"/>
</dbReference>
<dbReference type="OrthoDB" id="2156052at2759"/>
<organism evidence="3 4">
    <name type="scientific">Aspergillus bombycis</name>
    <dbReference type="NCBI Taxonomy" id="109264"/>
    <lineage>
        <taxon>Eukaryota</taxon>
        <taxon>Fungi</taxon>
        <taxon>Dikarya</taxon>
        <taxon>Ascomycota</taxon>
        <taxon>Pezizomycotina</taxon>
        <taxon>Eurotiomycetes</taxon>
        <taxon>Eurotiomycetidae</taxon>
        <taxon>Eurotiales</taxon>
        <taxon>Aspergillaceae</taxon>
        <taxon>Aspergillus</taxon>
    </lineage>
</organism>
<keyword evidence="2" id="KW-0812">Transmembrane</keyword>
<feature type="compositionally biased region" description="Basic and acidic residues" evidence="1">
    <location>
        <begin position="52"/>
        <end position="66"/>
    </location>
</feature>
<gene>
    <name evidence="3" type="ORF">ABOM_012266</name>
</gene>
<protein>
    <submittedName>
        <fullName evidence="3">Uncharacterized protein</fullName>
    </submittedName>
</protein>
<dbReference type="RefSeq" id="XP_022382841.1">
    <property type="nucleotide sequence ID" value="XM_022539391.1"/>
</dbReference>
<evidence type="ECO:0000313" key="4">
    <source>
        <dbReference type="Proteomes" id="UP000179179"/>
    </source>
</evidence>
<keyword evidence="2" id="KW-1133">Transmembrane helix</keyword>
<dbReference type="EMBL" id="LYCR01000421">
    <property type="protein sequence ID" value="OGM39122.1"/>
    <property type="molecule type" value="Genomic_DNA"/>
</dbReference>
<dbReference type="GeneID" id="34455653"/>
<comment type="caution">
    <text evidence="3">The sequence shown here is derived from an EMBL/GenBank/DDBJ whole genome shotgun (WGS) entry which is preliminary data.</text>
</comment>
<keyword evidence="4" id="KW-1185">Reference proteome</keyword>
<evidence type="ECO:0000256" key="2">
    <source>
        <dbReference type="SAM" id="Phobius"/>
    </source>
</evidence>
<feature type="compositionally biased region" description="Polar residues" evidence="1">
    <location>
        <begin position="88"/>
        <end position="97"/>
    </location>
</feature>
<accession>A0A1F7ZHX4</accession>
<proteinExistence type="predicted"/>
<dbReference type="STRING" id="109264.A0A1F7ZHX4"/>
<evidence type="ECO:0000313" key="3">
    <source>
        <dbReference type="EMBL" id="OGM39122.1"/>
    </source>
</evidence>
<dbReference type="AlphaFoldDB" id="A0A1F7ZHX4"/>
<name>A0A1F7ZHX4_9EURO</name>
<sequence length="107" mass="12237">MEIDPNDDWSFEQPLTAIARVLCLCLMSFGALVRDQAWRNQASKKLPVWKTSFDHTRSQIPERELRQNPPSSEYSPSESSGRTASEYLPSSSPIESPTQRRRIPTRS</sequence>
<feature type="transmembrane region" description="Helical" evidence="2">
    <location>
        <begin position="15"/>
        <end position="33"/>
    </location>
</feature>
<reference evidence="3 4" key="1">
    <citation type="journal article" date="2016" name="Genome Biol. Evol.">
        <title>Draft genome sequence of an aflatoxigenic Aspergillus species, A. bombycis.</title>
        <authorList>
            <person name="Moore G.G."/>
            <person name="Mack B.M."/>
            <person name="Beltz S.B."/>
            <person name="Gilbert M.K."/>
        </authorList>
    </citation>
    <scope>NUCLEOTIDE SEQUENCE [LARGE SCALE GENOMIC DNA]</scope>
    <source>
        <strain evidence="4">NRRL 26010</strain>
    </source>
</reference>
<evidence type="ECO:0000256" key="1">
    <source>
        <dbReference type="SAM" id="MobiDB-lite"/>
    </source>
</evidence>
<feature type="compositionally biased region" description="Low complexity" evidence="1">
    <location>
        <begin position="69"/>
        <end position="80"/>
    </location>
</feature>
<keyword evidence="2" id="KW-0472">Membrane</keyword>
<feature type="region of interest" description="Disordered" evidence="1">
    <location>
        <begin position="50"/>
        <end position="107"/>
    </location>
</feature>